<keyword evidence="3" id="KW-0547">Nucleotide-binding</keyword>
<dbReference type="InterPro" id="IPR011992">
    <property type="entry name" value="EF-hand-dom_pair"/>
</dbReference>
<feature type="coiled-coil region" evidence="7">
    <location>
        <begin position="185"/>
        <end position="319"/>
    </location>
</feature>
<evidence type="ECO:0000256" key="1">
    <source>
        <dbReference type="ARBA" id="ARBA00004496"/>
    </source>
</evidence>
<dbReference type="PROSITE" id="PS50222">
    <property type="entry name" value="EF_HAND_2"/>
    <property type="match status" value="1"/>
</dbReference>
<dbReference type="InterPro" id="IPR027417">
    <property type="entry name" value="P-loop_NTPase"/>
</dbReference>
<evidence type="ECO:0000256" key="4">
    <source>
        <dbReference type="ARBA" id="ARBA00022837"/>
    </source>
</evidence>
<keyword evidence="4" id="KW-0106">Calcium</keyword>
<dbReference type="Gene3D" id="3.40.50.300">
    <property type="entry name" value="P-loop containing nucleotide triphosphate hydrolases"/>
    <property type="match status" value="1"/>
</dbReference>
<dbReference type="CDD" id="cd00051">
    <property type="entry name" value="EFh"/>
    <property type="match status" value="1"/>
</dbReference>
<dbReference type="PANTHER" id="PTHR47977">
    <property type="entry name" value="RAS-RELATED PROTEIN RAB"/>
    <property type="match status" value="1"/>
</dbReference>
<name>A0A915N8Z1_MELJA</name>
<dbReference type="PROSITE" id="PS51419">
    <property type="entry name" value="RAB"/>
    <property type="match status" value="1"/>
</dbReference>
<dbReference type="SMART" id="SM00173">
    <property type="entry name" value="RAS"/>
    <property type="match status" value="1"/>
</dbReference>
<keyword evidence="6" id="KW-0342">GTP-binding</keyword>
<evidence type="ECO:0000256" key="6">
    <source>
        <dbReference type="ARBA" id="ARBA00023134"/>
    </source>
</evidence>
<dbReference type="InterPro" id="IPR018247">
    <property type="entry name" value="EF_Hand_1_Ca_BS"/>
</dbReference>
<dbReference type="SMART" id="SM00174">
    <property type="entry name" value="RHO"/>
    <property type="match status" value="1"/>
</dbReference>
<dbReference type="Proteomes" id="UP000887561">
    <property type="component" value="Unplaced"/>
</dbReference>
<evidence type="ECO:0000313" key="11">
    <source>
        <dbReference type="WBParaSite" id="scaffold9545_cov229.g14056"/>
    </source>
</evidence>
<dbReference type="WBParaSite" id="scaffold9545_cov229.g14056">
    <property type="protein sequence ID" value="scaffold9545_cov229.g14056"/>
    <property type="gene ID" value="scaffold9545_cov229.g14056"/>
</dbReference>
<organism evidence="10 11">
    <name type="scientific">Meloidogyne javanica</name>
    <name type="common">Root-knot nematode worm</name>
    <dbReference type="NCBI Taxonomy" id="6303"/>
    <lineage>
        <taxon>Eukaryota</taxon>
        <taxon>Metazoa</taxon>
        <taxon>Ecdysozoa</taxon>
        <taxon>Nematoda</taxon>
        <taxon>Chromadorea</taxon>
        <taxon>Rhabditida</taxon>
        <taxon>Tylenchina</taxon>
        <taxon>Tylenchomorpha</taxon>
        <taxon>Tylenchoidea</taxon>
        <taxon>Meloidogynidae</taxon>
        <taxon>Meloidogyninae</taxon>
        <taxon>Meloidogyne</taxon>
        <taxon>Meloidogyne incognita group</taxon>
    </lineage>
</organism>
<evidence type="ECO:0000256" key="2">
    <source>
        <dbReference type="ARBA" id="ARBA00022490"/>
    </source>
</evidence>
<dbReference type="SMART" id="SM00054">
    <property type="entry name" value="EFh"/>
    <property type="match status" value="2"/>
</dbReference>
<evidence type="ECO:0000256" key="8">
    <source>
        <dbReference type="SAM" id="MobiDB-lite"/>
    </source>
</evidence>
<dbReference type="PROSITE" id="PS00018">
    <property type="entry name" value="EF_HAND_1"/>
    <property type="match status" value="1"/>
</dbReference>
<dbReference type="CDD" id="cd00154">
    <property type="entry name" value="Rab"/>
    <property type="match status" value="1"/>
</dbReference>
<dbReference type="GO" id="GO:0005509">
    <property type="term" value="F:calcium ion binding"/>
    <property type="evidence" value="ECO:0007669"/>
    <property type="project" value="InterPro"/>
</dbReference>
<dbReference type="GO" id="GO:0003924">
    <property type="term" value="F:GTPase activity"/>
    <property type="evidence" value="ECO:0007669"/>
    <property type="project" value="InterPro"/>
</dbReference>
<evidence type="ECO:0000259" key="9">
    <source>
        <dbReference type="PROSITE" id="PS50222"/>
    </source>
</evidence>
<protein>
    <submittedName>
        <fullName evidence="11">EF-hand domain-containing protein</fullName>
    </submittedName>
</protein>
<evidence type="ECO:0000256" key="7">
    <source>
        <dbReference type="SAM" id="Coils"/>
    </source>
</evidence>
<feature type="domain" description="EF-hand" evidence="9">
    <location>
        <begin position="41"/>
        <end position="76"/>
    </location>
</feature>
<dbReference type="PROSITE" id="PS51417">
    <property type="entry name" value="ARF"/>
    <property type="match status" value="1"/>
</dbReference>
<feature type="compositionally biased region" description="Low complexity" evidence="8">
    <location>
        <begin position="126"/>
        <end position="135"/>
    </location>
</feature>
<keyword evidence="2" id="KW-0963">Cytoplasm</keyword>
<dbReference type="InterPro" id="IPR005225">
    <property type="entry name" value="Small_GTP-bd"/>
</dbReference>
<dbReference type="Pfam" id="PF13499">
    <property type="entry name" value="EF-hand_7"/>
    <property type="match status" value="1"/>
</dbReference>
<evidence type="ECO:0000313" key="10">
    <source>
        <dbReference type="Proteomes" id="UP000887561"/>
    </source>
</evidence>
<dbReference type="InterPro" id="IPR002048">
    <property type="entry name" value="EF_hand_dom"/>
</dbReference>
<sequence>MSNNNNNASGNSRMSELFDQCDRGQKGYLTKEDLHQVCPQLCDEEIVFIFSCLDTNNSGFIDKEEFCAGFEETLFKGESRGFGGMHRKISSNEYYGDAPEERLGSQGRMEIVEEDIENEVDGEGGSNNEEGSSKGIQRRRPKPPRLTKNQSLRGPPQMTLDIPWYKDEVLQLYEELQSSGVPQIMNRFEEVVGNLCREIDQKRDENEKLHQQQRVERENYNKRMQALENEIDQQLLIAEKKAREKEREKLAKEKEELKERLESEMAELQGNIEHLQKMEKMLKKEAQKNGNQETLKEKLEDIARENRTLKNNLAENHLEMTLIKAELAEIKSEYENKTLLQSLNDHSQPSAIEAEQIQRQLQLLYDANKRLHDTNGNLRDALDQRTSVIKQMHMLHQTPSFGTYLTPYSRHDSATSYPDGGSYSPASHHLPNATTINDDDNDSGFPQRGGCSRTTSSSDLELFRCASVDAQSTMTGGLDPHQQHMLMMRQFPPGSNMMNGMCIQEFSGTPDRTFRVVMCGDASVGKSSIIMRIIKGAFQPNIASTLGVDFHVKSIRVGTQNIAVQLWDTAGQERFRSLCNSYFRRADGAILVYDCSIDRSFLRIRDWIETVKVVGVFMTCLVTGIEISGNDAQDSTMKEVPILLVANKIDLRNAPGAHENVSSFVSKKEGENLAELLSTDFIETSALDGTNVETALLLLVGAMMKSEDDHLKQTALILQSSDKKKWRCMSCGN</sequence>
<proteinExistence type="predicted"/>
<feature type="compositionally biased region" description="Basic residues" evidence="8">
    <location>
        <begin position="136"/>
        <end position="145"/>
    </location>
</feature>
<dbReference type="Gene3D" id="1.10.238.10">
    <property type="entry name" value="EF-hand"/>
    <property type="match status" value="1"/>
</dbReference>
<dbReference type="AlphaFoldDB" id="A0A915N8Z1"/>
<dbReference type="Pfam" id="PF00071">
    <property type="entry name" value="Ras"/>
    <property type="match status" value="1"/>
</dbReference>
<comment type="subcellular location">
    <subcellularLocation>
        <location evidence="1">Cytoplasm</location>
    </subcellularLocation>
</comment>
<dbReference type="InterPro" id="IPR050227">
    <property type="entry name" value="Rab"/>
</dbReference>
<feature type="region of interest" description="Disordered" evidence="8">
    <location>
        <begin position="116"/>
        <end position="159"/>
    </location>
</feature>
<evidence type="ECO:0000256" key="3">
    <source>
        <dbReference type="ARBA" id="ARBA00022741"/>
    </source>
</evidence>
<dbReference type="PRINTS" id="PR00449">
    <property type="entry name" value="RASTRNSFRMNG"/>
</dbReference>
<evidence type="ECO:0000256" key="5">
    <source>
        <dbReference type="ARBA" id="ARBA00023054"/>
    </source>
</evidence>
<dbReference type="InterPro" id="IPR001806">
    <property type="entry name" value="Small_GTPase"/>
</dbReference>
<dbReference type="NCBIfam" id="TIGR00231">
    <property type="entry name" value="small_GTP"/>
    <property type="match status" value="1"/>
</dbReference>
<dbReference type="SUPFAM" id="SSF47473">
    <property type="entry name" value="EF-hand"/>
    <property type="match status" value="1"/>
</dbReference>
<dbReference type="PROSITE" id="PS51421">
    <property type="entry name" value="RAS"/>
    <property type="match status" value="1"/>
</dbReference>
<accession>A0A915N8Z1</accession>
<feature type="region of interest" description="Disordered" evidence="8">
    <location>
        <begin position="412"/>
        <end position="455"/>
    </location>
</feature>
<dbReference type="FunFam" id="3.40.50.300:FF:001348">
    <property type="entry name" value="Ras and EF-hand domain-containing protein"/>
    <property type="match status" value="1"/>
</dbReference>
<dbReference type="SMART" id="SM00176">
    <property type="entry name" value="RAN"/>
    <property type="match status" value="1"/>
</dbReference>
<keyword evidence="10" id="KW-1185">Reference proteome</keyword>
<dbReference type="SUPFAM" id="SSF52540">
    <property type="entry name" value="P-loop containing nucleoside triphosphate hydrolases"/>
    <property type="match status" value="1"/>
</dbReference>
<dbReference type="SMART" id="SM00175">
    <property type="entry name" value="RAB"/>
    <property type="match status" value="1"/>
</dbReference>
<reference evidence="11" key="1">
    <citation type="submission" date="2022-11" db="UniProtKB">
        <authorList>
            <consortium name="WormBaseParasite"/>
        </authorList>
    </citation>
    <scope>IDENTIFICATION</scope>
</reference>
<keyword evidence="5 7" id="KW-0175">Coiled coil</keyword>
<dbReference type="GO" id="GO:0005737">
    <property type="term" value="C:cytoplasm"/>
    <property type="evidence" value="ECO:0007669"/>
    <property type="project" value="UniProtKB-SubCell"/>
</dbReference>
<dbReference type="GO" id="GO:0005525">
    <property type="term" value="F:GTP binding"/>
    <property type="evidence" value="ECO:0007669"/>
    <property type="project" value="UniProtKB-KW"/>
</dbReference>